<accession>A0A7D8Z1L6</accession>
<dbReference type="PANTHER" id="PTHR42896">
    <property type="entry name" value="XYLULOSE-1,5-BISPHOSPHATE (XUBP) PHOSPHATASE"/>
    <property type="match status" value="1"/>
</dbReference>
<reference evidence="1 2" key="1">
    <citation type="submission" date="2018-05" db="EMBL/GenBank/DDBJ databases">
        <title>Whole genome sequencing for identification of molecular markers to develop diagnostic detection tools for the regulated plant pathogen Lachnellula willkommii.</title>
        <authorList>
            <person name="Giroux E."/>
            <person name="Bilodeau G."/>
        </authorList>
    </citation>
    <scope>NUCLEOTIDE SEQUENCE [LARGE SCALE GENOMIC DNA]</scope>
    <source>
        <strain evidence="1 2">CBS 625.97</strain>
    </source>
</reference>
<evidence type="ECO:0000313" key="2">
    <source>
        <dbReference type="Proteomes" id="UP000481288"/>
    </source>
</evidence>
<dbReference type="SFLD" id="SFLDS00003">
    <property type="entry name" value="Haloacid_Dehalogenase"/>
    <property type="match status" value="1"/>
</dbReference>
<comment type="caution">
    <text evidence="1">The sequence shown here is derived from an EMBL/GenBank/DDBJ whole genome shotgun (WGS) entry which is preliminary data.</text>
</comment>
<dbReference type="PANTHER" id="PTHR42896:SF2">
    <property type="entry name" value="CBBY-LIKE PROTEIN"/>
    <property type="match status" value="1"/>
</dbReference>
<dbReference type="Gene3D" id="1.10.150.240">
    <property type="entry name" value="Putative phosphatase, domain 2"/>
    <property type="match status" value="1"/>
</dbReference>
<dbReference type="InterPro" id="IPR023198">
    <property type="entry name" value="PGP-like_dom2"/>
</dbReference>
<name>A0A7D8Z1L6_9HELO</name>
<keyword evidence="2" id="KW-1185">Reference proteome</keyword>
<dbReference type="NCBIfam" id="TIGR01509">
    <property type="entry name" value="HAD-SF-IA-v3"/>
    <property type="match status" value="1"/>
</dbReference>
<dbReference type="InterPro" id="IPR036412">
    <property type="entry name" value="HAD-like_sf"/>
</dbReference>
<dbReference type="InterPro" id="IPR023214">
    <property type="entry name" value="HAD_sf"/>
</dbReference>
<dbReference type="OrthoDB" id="2107174at2759"/>
<dbReference type="Pfam" id="PF00702">
    <property type="entry name" value="Hydrolase"/>
    <property type="match status" value="1"/>
</dbReference>
<proteinExistence type="predicted"/>
<dbReference type="InterPro" id="IPR044999">
    <property type="entry name" value="CbbY-like"/>
</dbReference>
<dbReference type="SUPFAM" id="SSF56784">
    <property type="entry name" value="HAD-like"/>
    <property type="match status" value="1"/>
</dbReference>
<dbReference type="Proteomes" id="UP000481288">
    <property type="component" value="Unassembled WGS sequence"/>
</dbReference>
<dbReference type="SFLD" id="SFLDG01129">
    <property type="entry name" value="C1.5:_HAD__Beta-PGM__Phosphata"/>
    <property type="match status" value="1"/>
</dbReference>
<dbReference type="GO" id="GO:0016791">
    <property type="term" value="F:phosphatase activity"/>
    <property type="evidence" value="ECO:0007669"/>
    <property type="project" value="UniProtKB-ARBA"/>
</dbReference>
<dbReference type="Gene3D" id="3.40.50.1000">
    <property type="entry name" value="HAD superfamily/HAD-like"/>
    <property type="match status" value="1"/>
</dbReference>
<organism evidence="1 2">
    <name type="scientific">Lachnellula cervina</name>
    <dbReference type="NCBI Taxonomy" id="1316786"/>
    <lineage>
        <taxon>Eukaryota</taxon>
        <taxon>Fungi</taxon>
        <taxon>Dikarya</taxon>
        <taxon>Ascomycota</taxon>
        <taxon>Pezizomycotina</taxon>
        <taxon>Leotiomycetes</taxon>
        <taxon>Helotiales</taxon>
        <taxon>Lachnaceae</taxon>
        <taxon>Lachnellula</taxon>
    </lineage>
</organism>
<sequence>MRHDNIFRFVLPFGPIKWGLTCKQTKQSSRSITNLYFALATPKRISSMAKITTILFDCDNTLVLSEHLAFEACADLVNEILASRNIRNRFTGPQLQEAFVGQSFQNMMKLLKAQYKYEYKISDAELDDFASMEDDKVIAKLKEKLKPCAGVKLELEQLVTAGSYHLSVVSGSALRRIQASLEKVGFDKYFGHGVIFSATNSLPKPTSKPDPAIYLHALKVLKKSPGECVAIEDSRSGAVAASRAGIKTIGYTGCYEAEEQVKMKTVLAHSGCIIIMDHWKELQSCLSKIQSGEV</sequence>
<dbReference type="InterPro" id="IPR006439">
    <property type="entry name" value="HAD-SF_hydro_IA"/>
</dbReference>
<protein>
    <submittedName>
        <fullName evidence="1">6-phosphogluconate phosphatase</fullName>
    </submittedName>
</protein>
<evidence type="ECO:0000313" key="1">
    <source>
        <dbReference type="EMBL" id="TVY59263.1"/>
    </source>
</evidence>
<dbReference type="EMBL" id="QGMG01000008">
    <property type="protein sequence ID" value="TVY59263.1"/>
    <property type="molecule type" value="Genomic_DNA"/>
</dbReference>
<dbReference type="AlphaFoldDB" id="A0A7D8Z1L6"/>
<gene>
    <name evidence="1" type="primary">yieH</name>
    <name evidence="1" type="ORF">LCER1_G000484</name>
</gene>